<keyword evidence="1" id="KW-0378">Hydrolase</keyword>
<dbReference type="NCBIfam" id="TIGR02399">
    <property type="entry name" value="salt_tol_Pase"/>
    <property type="match status" value="1"/>
</dbReference>
<dbReference type="RefSeq" id="WP_416207306.1">
    <property type="nucleotide sequence ID" value="NZ_JBBKTX010000031.1"/>
</dbReference>
<dbReference type="EMBL" id="JBBKTX010000031">
    <property type="protein sequence ID" value="MFK4754448.1"/>
    <property type="molecule type" value="Genomic_DNA"/>
</dbReference>
<dbReference type="GO" id="GO:0050530">
    <property type="term" value="F:glucosylglycerol 3-phosphatase activity"/>
    <property type="evidence" value="ECO:0007669"/>
    <property type="project" value="UniProtKB-EC"/>
</dbReference>
<dbReference type="Pfam" id="PF09506">
    <property type="entry name" value="Salt_tol_Pase"/>
    <property type="match status" value="1"/>
</dbReference>
<sequence>MTPGLSSYQWHTDISPLADTLTTAPDYLIIQDLDGVCMGLVNDPLSRRMDPGYVHAVRNQEGRFYVLTNGEHIGKRGVNPIVDRALGNDVAKTEGLYLPGLGAGGVQLQNRFGKVSHPGVSSQEMAFLLQIPVKSRYFLINLLGNSPYNLARENIQLLAEAVVLDNRASPTINANLLSAVLGSVTTVRQLQQDLQRFMTRLLQDAQSQGMGESFFIHYAPNLGTDQATGLERIKPADDSSWGTTDFQFMLKGAVKESGVLVLLNQYFAAKTGAYPLGADFSVRTAPGSHNALLELAQSAFDPALMPRIIGVGDTITSHQIDGEWQRGGSDRGFLTLVQDLGQAFDSDNVVVLIDSSGDEVIRPAVDAGALQRYCATDPQYWQAVAGLSDANDPLRVNFVLAGHSEYRAFFVAALG</sequence>
<accession>A0ABW8NND0</accession>
<dbReference type="EC" id="3.1.3.69" evidence="1"/>
<dbReference type="Proteomes" id="UP001620597">
    <property type="component" value="Unassembled WGS sequence"/>
</dbReference>
<gene>
    <name evidence="1" type="primary">stpA</name>
    <name evidence="1" type="ORF">WG929_18740</name>
</gene>
<name>A0ABW8NND0_9GAMM</name>
<protein>
    <submittedName>
        <fullName evidence="1">Glucosylglycerol 3-phosphatase</fullName>
        <ecNumber evidence="1">3.1.3.69</ecNumber>
    </submittedName>
</protein>
<reference evidence="1 2" key="1">
    <citation type="submission" date="2024-03" db="EMBL/GenBank/DDBJ databases">
        <title>High-quality draft genome sequence of Oceanobacter sp. wDCs-4.</title>
        <authorList>
            <person name="Dong C."/>
        </authorList>
    </citation>
    <scope>NUCLEOTIDE SEQUENCE [LARGE SCALE GENOMIC DNA]</scope>
    <source>
        <strain evidence="2">wDCs-4</strain>
    </source>
</reference>
<proteinExistence type="predicted"/>
<organism evidence="1 2">
    <name type="scientific">Oceanobacter antarcticus</name>
    <dbReference type="NCBI Taxonomy" id="3133425"/>
    <lineage>
        <taxon>Bacteria</taxon>
        <taxon>Pseudomonadati</taxon>
        <taxon>Pseudomonadota</taxon>
        <taxon>Gammaproteobacteria</taxon>
        <taxon>Oceanospirillales</taxon>
        <taxon>Oceanospirillaceae</taxon>
        <taxon>Oceanobacter</taxon>
    </lineage>
</organism>
<comment type="caution">
    <text evidence="1">The sequence shown here is derived from an EMBL/GenBank/DDBJ whole genome shotgun (WGS) entry which is preliminary data.</text>
</comment>
<evidence type="ECO:0000313" key="1">
    <source>
        <dbReference type="EMBL" id="MFK4754448.1"/>
    </source>
</evidence>
<dbReference type="InterPro" id="IPR012765">
    <property type="entry name" value="GGPPase"/>
</dbReference>
<keyword evidence="2" id="KW-1185">Reference proteome</keyword>
<evidence type="ECO:0000313" key="2">
    <source>
        <dbReference type="Proteomes" id="UP001620597"/>
    </source>
</evidence>